<comment type="caution">
    <text evidence="1">The sequence shown here is derived from an EMBL/GenBank/DDBJ whole genome shotgun (WGS) entry which is preliminary data.</text>
</comment>
<reference evidence="1 2" key="1">
    <citation type="journal article" date="2019" name="Antimicrob. Agents Chemother.">
        <title>Applying Rapid Whole Genome Sequencing to Predict Phenotypic Antimicrobial Susceptibility Testing Results Among Carbapenem-Resistant Klebsiella pneumoniae Clinical Isolates.</title>
        <authorList>
            <person name="Tamma P.D."/>
            <person name="Fan Y."/>
            <person name="Bergman Y."/>
            <person name="Pertea G."/>
            <person name="Kazmi A."/>
            <person name="Lewis S."/>
            <person name="Carroll K.C."/>
            <person name="Schatz M.C."/>
            <person name="Timp W."/>
            <person name="Simner P.J."/>
        </authorList>
    </citation>
    <scope>NUCLEOTIDE SEQUENCE [LARGE SCALE GENOMIC DNA]</scope>
    <source>
        <strain evidence="1 2">KLPN_33</strain>
    </source>
</reference>
<proteinExistence type="predicted"/>
<evidence type="ECO:0008006" key="3">
    <source>
        <dbReference type="Google" id="ProtNLM"/>
    </source>
</evidence>
<accession>A0A3P2EKU2</accession>
<sequence>MLKNPTIGGLPAVVVPFFPDDAVWVTPLSNISLYWQKNGVRKQAKDEPEYNRLAMYESRNDAYMVENYEAGCLIDGIDWR</sequence>
<dbReference type="EMBL" id="RCZY01000002">
    <property type="protein sequence ID" value="RRE43834.1"/>
    <property type="molecule type" value="Genomic_DNA"/>
</dbReference>
<organism evidence="1 2">
    <name type="scientific">Klebsiella pneumoniae</name>
    <dbReference type="NCBI Taxonomy" id="573"/>
    <lineage>
        <taxon>Bacteria</taxon>
        <taxon>Pseudomonadati</taxon>
        <taxon>Pseudomonadota</taxon>
        <taxon>Gammaproteobacteria</taxon>
        <taxon>Enterobacterales</taxon>
        <taxon>Enterobacteriaceae</taxon>
        <taxon>Klebsiella/Raoultella group</taxon>
        <taxon>Klebsiella</taxon>
        <taxon>Klebsiella pneumoniae complex</taxon>
    </lineage>
</organism>
<dbReference type="Proteomes" id="UP000272440">
    <property type="component" value="Unassembled WGS sequence"/>
</dbReference>
<protein>
    <recommendedName>
        <fullName evidence="3">Phage major capsid protein</fullName>
    </recommendedName>
</protein>
<evidence type="ECO:0000313" key="1">
    <source>
        <dbReference type="EMBL" id="RRE43834.1"/>
    </source>
</evidence>
<dbReference type="AlphaFoldDB" id="A0A3P2EKU2"/>
<gene>
    <name evidence="1" type="ORF">EAO28_18940</name>
</gene>
<evidence type="ECO:0000313" key="2">
    <source>
        <dbReference type="Proteomes" id="UP000272440"/>
    </source>
</evidence>
<dbReference type="InterPro" id="IPR006441">
    <property type="entry name" value="Phage_P2_GpN"/>
</dbReference>
<name>A0A3P2EKU2_KLEPN</name>
<dbReference type="Pfam" id="PF05125">
    <property type="entry name" value="Phage_cap_P2"/>
    <property type="match status" value="1"/>
</dbReference>